<proteinExistence type="predicted"/>
<comment type="caution">
    <text evidence="2">The sequence shown here is derived from an EMBL/GenBank/DDBJ whole genome shotgun (WGS) entry which is preliminary data.</text>
</comment>
<feature type="region of interest" description="Disordered" evidence="1">
    <location>
        <begin position="410"/>
        <end position="456"/>
    </location>
</feature>
<evidence type="ECO:0000256" key="1">
    <source>
        <dbReference type="SAM" id="MobiDB-lite"/>
    </source>
</evidence>
<feature type="compositionally biased region" description="Low complexity" evidence="1">
    <location>
        <begin position="507"/>
        <end position="536"/>
    </location>
</feature>
<feature type="region of interest" description="Disordered" evidence="1">
    <location>
        <begin position="485"/>
        <end position="555"/>
    </location>
</feature>
<name>A0AAD3HQQ1_9CHLO</name>
<protein>
    <submittedName>
        <fullName evidence="2">Uncharacterized protein</fullName>
    </submittedName>
</protein>
<dbReference type="Proteomes" id="UP001054857">
    <property type="component" value="Unassembled WGS sequence"/>
</dbReference>
<dbReference type="AlphaFoldDB" id="A0AAD3HQQ1"/>
<organism evidence="2 3">
    <name type="scientific">Astrephomene gubernaculifera</name>
    <dbReference type="NCBI Taxonomy" id="47775"/>
    <lineage>
        <taxon>Eukaryota</taxon>
        <taxon>Viridiplantae</taxon>
        <taxon>Chlorophyta</taxon>
        <taxon>core chlorophytes</taxon>
        <taxon>Chlorophyceae</taxon>
        <taxon>CS clade</taxon>
        <taxon>Chlamydomonadales</taxon>
        <taxon>Astrephomenaceae</taxon>
        <taxon>Astrephomene</taxon>
    </lineage>
</organism>
<gene>
    <name evidence="2" type="ORF">Agub_g11146</name>
</gene>
<reference evidence="2 3" key="1">
    <citation type="journal article" date="2021" name="Sci. Rep.">
        <title>Genome sequencing of the multicellular alga Astrephomene provides insights into convergent evolution of germ-soma differentiation.</title>
        <authorList>
            <person name="Yamashita S."/>
            <person name="Yamamoto K."/>
            <person name="Matsuzaki R."/>
            <person name="Suzuki S."/>
            <person name="Yamaguchi H."/>
            <person name="Hirooka S."/>
            <person name="Minakuchi Y."/>
            <person name="Miyagishima S."/>
            <person name="Kawachi M."/>
            <person name="Toyoda A."/>
            <person name="Nozaki H."/>
        </authorList>
    </citation>
    <scope>NUCLEOTIDE SEQUENCE [LARGE SCALE GENOMIC DNA]</scope>
    <source>
        <strain evidence="2 3">NIES-4017</strain>
    </source>
</reference>
<feature type="compositionally biased region" description="Low complexity" evidence="1">
    <location>
        <begin position="417"/>
        <end position="437"/>
    </location>
</feature>
<keyword evidence="3" id="KW-1185">Reference proteome</keyword>
<feature type="region of interest" description="Disordered" evidence="1">
    <location>
        <begin position="340"/>
        <end position="376"/>
    </location>
</feature>
<accession>A0AAD3HQQ1</accession>
<feature type="region of interest" description="Disordered" evidence="1">
    <location>
        <begin position="272"/>
        <end position="292"/>
    </location>
</feature>
<dbReference type="EMBL" id="BMAR01000028">
    <property type="protein sequence ID" value="GFR49130.1"/>
    <property type="molecule type" value="Genomic_DNA"/>
</dbReference>
<evidence type="ECO:0000313" key="3">
    <source>
        <dbReference type="Proteomes" id="UP001054857"/>
    </source>
</evidence>
<sequence>MPRAVEGHREEVLARFAPDVPHQLTPEEVLRNAREACNRSISFYEGCRQEYTRAQHARQSMCKVQFGESRWSEGDESGPSCDIENDSERAVMEWDDWDASPGPAAGPLASRRCRTNIGFGSSSANLRLMVTSAPDVIEVSKYVTAPVPTRFMLADMPSGSVAPQAADRSPSRNNRPDWLIASKLMAQTRRRRSAPTAQDFHEAAATMAEIAEDNEVPEGGCPNWVQRAARLTSERLQHSAAGRLDRRHLLHLMHNNAGPAAALAVAVGDLPTENPAKEHDDSGLTNSDSIGALQRTGGLTSVSAPLYKQSTLRAHRRSVDLSACGAPPSQSVLLNCVSRRTGPTASEGANPDNAPVRNQNEGSNHDSEGRTSSFPAISFRRNSCSFRSNLDPGLHPSGAPQLRPAALAVPRLGPSGATSPASLPHSALSSAQASPSAGGTGHGTLGSPPGTIAPQLSALGSESVSMRKTGSGCLHGRDGSGSLSLLLDRNFDEGPATPTALPPKPPLLQQQQRSQQQADSPALPPGSTSTSISGVVGASGGAGSHGEEPRLSQSRPRLLRSLCSIGSTSSNSVHSVSSTNGCLSAPLAVSSISGGSASGVMAAPLRASLSSVFQGQAGDAFSSPSLPGCASDQADCLTALVNERAQSLPSPALHLSTPFQSPYSSG</sequence>
<feature type="non-terminal residue" evidence="2">
    <location>
        <position position="666"/>
    </location>
</feature>
<evidence type="ECO:0000313" key="2">
    <source>
        <dbReference type="EMBL" id="GFR49130.1"/>
    </source>
</evidence>